<accession>A0A166DH73</accession>
<keyword evidence="3" id="KW-1185">Reference proteome</keyword>
<dbReference type="AlphaFoldDB" id="A0A166DH73"/>
<name>A0A166DH73_9AGAM</name>
<evidence type="ECO:0000256" key="1">
    <source>
        <dbReference type="SAM" id="MobiDB-lite"/>
    </source>
</evidence>
<dbReference type="STRING" id="436010.A0A166DH73"/>
<reference evidence="2 3" key="1">
    <citation type="journal article" date="2016" name="Mol. Biol. Evol.">
        <title>Comparative Genomics of Early-Diverging Mushroom-Forming Fungi Provides Insights into the Origins of Lignocellulose Decay Capabilities.</title>
        <authorList>
            <person name="Nagy L.G."/>
            <person name="Riley R."/>
            <person name="Tritt A."/>
            <person name="Adam C."/>
            <person name="Daum C."/>
            <person name="Floudas D."/>
            <person name="Sun H."/>
            <person name="Yadav J.S."/>
            <person name="Pangilinan J."/>
            <person name="Larsson K.H."/>
            <person name="Matsuura K."/>
            <person name="Barry K."/>
            <person name="Labutti K."/>
            <person name="Kuo R."/>
            <person name="Ohm R.A."/>
            <person name="Bhattacharya S.S."/>
            <person name="Shirouzu T."/>
            <person name="Yoshinaga Y."/>
            <person name="Martin F.M."/>
            <person name="Grigoriev I.V."/>
            <person name="Hibbett D.S."/>
        </authorList>
    </citation>
    <scope>NUCLEOTIDE SEQUENCE [LARGE SCALE GENOMIC DNA]</scope>
    <source>
        <strain evidence="2 3">CBS 109695</strain>
    </source>
</reference>
<evidence type="ECO:0000313" key="2">
    <source>
        <dbReference type="EMBL" id="KZP14708.1"/>
    </source>
</evidence>
<dbReference type="EMBL" id="KV417613">
    <property type="protein sequence ID" value="KZP14708.1"/>
    <property type="molecule type" value="Genomic_DNA"/>
</dbReference>
<dbReference type="OrthoDB" id="2688210at2759"/>
<evidence type="ECO:0000313" key="3">
    <source>
        <dbReference type="Proteomes" id="UP000076532"/>
    </source>
</evidence>
<gene>
    <name evidence="2" type="ORF">FIBSPDRAFT_751416</name>
</gene>
<dbReference type="Proteomes" id="UP000076532">
    <property type="component" value="Unassembled WGS sequence"/>
</dbReference>
<protein>
    <submittedName>
        <fullName evidence="2">Uncharacterized protein</fullName>
    </submittedName>
</protein>
<sequence>MLTDPNNELCPDYTLAEHAPIRALLATGNTTDDQAADLLKALWTAKNDKDKAAWQTQLTTDAAAWHARQQQHKAKSAAREATALMEREVLAKEERKRNRDKYIPIPLDRAVPMQPHNVLSTYATRKLDKGHYLELWFVTNDGLESAHHGNLCHDQDTMTVTQKEDGSVSWEPTAQAPRGVIDDEDLPWEDFCTVCPLFIKATEDAHWPSERINMMSGLFYAVQTHPWRRSRDLLERRALLVYTDEQRRLWHAAIDSAAGGYNISIFNEAILRATHDRIYREDRITQDAAAHYATMYVIHLIQEIHNTNISPPPSFPVALLYNKITYTPLRSNPLPTTPTSSSPHHPHHVANCDDLPYRNP</sequence>
<feature type="region of interest" description="Disordered" evidence="1">
    <location>
        <begin position="332"/>
        <end position="360"/>
    </location>
</feature>
<proteinExistence type="predicted"/>
<feature type="compositionally biased region" description="Low complexity" evidence="1">
    <location>
        <begin position="332"/>
        <end position="343"/>
    </location>
</feature>
<organism evidence="2 3">
    <name type="scientific">Athelia psychrophila</name>
    <dbReference type="NCBI Taxonomy" id="1759441"/>
    <lineage>
        <taxon>Eukaryota</taxon>
        <taxon>Fungi</taxon>
        <taxon>Dikarya</taxon>
        <taxon>Basidiomycota</taxon>
        <taxon>Agaricomycotina</taxon>
        <taxon>Agaricomycetes</taxon>
        <taxon>Agaricomycetidae</taxon>
        <taxon>Atheliales</taxon>
        <taxon>Atheliaceae</taxon>
        <taxon>Athelia</taxon>
    </lineage>
</organism>